<protein>
    <submittedName>
        <fullName evidence="1">Uncharacterized protein</fullName>
    </submittedName>
</protein>
<keyword evidence="2" id="KW-1185">Reference proteome</keyword>
<evidence type="ECO:0000313" key="1">
    <source>
        <dbReference type="EMBL" id="ORA64885.1"/>
    </source>
</evidence>
<proteinExistence type="predicted"/>
<dbReference type="AlphaFoldDB" id="A0A1X0CXT6"/>
<dbReference type="OrthoDB" id="9910119at2"/>
<organism evidence="1 2">
    <name type="scientific">Mycolicibacterium insubricum</name>
    <dbReference type="NCBI Taxonomy" id="444597"/>
    <lineage>
        <taxon>Bacteria</taxon>
        <taxon>Bacillati</taxon>
        <taxon>Actinomycetota</taxon>
        <taxon>Actinomycetes</taxon>
        <taxon>Mycobacteriales</taxon>
        <taxon>Mycobacteriaceae</taxon>
        <taxon>Mycolicibacterium</taxon>
    </lineage>
</organism>
<name>A0A1X0CXT6_9MYCO</name>
<dbReference type="EMBL" id="MVHS01000070">
    <property type="protein sequence ID" value="ORA64885.1"/>
    <property type="molecule type" value="Genomic_DNA"/>
</dbReference>
<comment type="caution">
    <text evidence="1">The sequence shown here is derived from an EMBL/GenBank/DDBJ whole genome shotgun (WGS) entry which is preliminary data.</text>
</comment>
<accession>A0A1X0CXT6</accession>
<dbReference type="Proteomes" id="UP000192801">
    <property type="component" value="Unassembled WGS sequence"/>
</dbReference>
<evidence type="ECO:0000313" key="2">
    <source>
        <dbReference type="Proteomes" id="UP000192801"/>
    </source>
</evidence>
<dbReference type="RefSeq" id="WP_083033336.1">
    <property type="nucleotide sequence ID" value="NZ_AP022618.1"/>
</dbReference>
<dbReference type="STRING" id="444597.BST26_19450"/>
<reference evidence="1 2" key="1">
    <citation type="submission" date="2016-12" db="EMBL/GenBank/DDBJ databases">
        <title>The new phylogeny of genus Mycobacterium.</title>
        <authorList>
            <person name="Tortoli E."/>
            <person name="Trovato A."/>
            <person name="Cirillo D.M."/>
        </authorList>
    </citation>
    <scope>NUCLEOTIDE SEQUENCE [LARGE SCALE GENOMIC DNA]</scope>
    <source>
        <strain evidence="1 2">DSM 45130</strain>
    </source>
</reference>
<sequence length="72" mass="7824">MTYLSSRLDLVQEGIQNCQSATAKVSGLRSHGDPAIKELADAIHFLSFGVQQIGLALSDKGRDDNLPIQRVE</sequence>
<gene>
    <name evidence="1" type="ORF">BST26_19450</name>
</gene>